<evidence type="ECO:0000313" key="2">
    <source>
        <dbReference type="EMBL" id="CAB4153329.1"/>
    </source>
</evidence>
<proteinExistence type="predicted"/>
<feature type="region of interest" description="Disordered" evidence="1">
    <location>
        <begin position="1"/>
        <end position="25"/>
    </location>
</feature>
<gene>
    <name evidence="2" type="ORF">UFOVP621_105</name>
</gene>
<evidence type="ECO:0000256" key="1">
    <source>
        <dbReference type="SAM" id="MobiDB-lite"/>
    </source>
</evidence>
<reference evidence="2" key="1">
    <citation type="submission" date="2020-04" db="EMBL/GenBank/DDBJ databases">
        <authorList>
            <person name="Chiriac C."/>
            <person name="Salcher M."/>
            <person name="Ghai R."/>
            <person name="Kavagutti S V."/>
        </authorList>
    </citation>
    <scope>NUCLEOTIDE SEQUENCE</scope>
</reference>
<feature type="compositionally biased region" description="Low complexity" evidence="1">
    <location>
        <begin position="16"/>
        <end position="25"/>
    </location>
</feature>
<name>A0A6J5NCY6_9CAUD</name>
<protein>
    <submittedName>
        <fullName evidence="2">Uncharacterized protein</fullName>
    </submittedName>
</protein>
<feature type="compositionally biased region" description="Polar residues" evidence="1">
    <location>
        <begin position="1"/>
        <end position="15"/>
    </location>
</feature>
<accession>A0A6J5NCY6</accession>
<organism evidence="2">
    <name type="scientific">uncultured Caudovirales phage</name>
    <dbReference type="NCBI Taxonomy" id="2100421"/>
    <lineage>
        <taxon>Viruses</taxon>
        <taxon>Duplodnaviria</taxon>
        <taxon>Heunggongvirae</taxon>
        <taxon>Uroviricota</taxon>
        <taxon>Caudoviricetes</taxon>
        <taxon>Peduoviridae</taxon>
        <taxon>Maltschvirus</taxon>
        <taxon>Maltschvirus maltsch</taxon>
    </lineage>
</organism>
<dbReference type="EMBL" id="LR796586">
    <property type="protein sequence ID" value="CAB4153329.1"/>
    <property type="molecule type" value="Genomic_DNA"/>
</dbReference>
<sequence length="310" mass="35491">MKNEFNSLSDVNVQPSSTSYFSEPSSGLDPKLFEGMHLRSWVRNSVLRILFDHLAVMYQEPNLWVSAWLAGSGVSYQWESARHPGDLDCLVGIDYVKFRRTNSDFTGMSNEEIAGMFNEEFANQVMPNTSNWEGFELTYYVNPQSNIVDINPYAAYDLINDEWTVQPSESPNPPYSRTWEQSAERDYQNALDLVNRYSQALTEFRGSISSPNRVNAERKLQLAINQAADMYENIHHGRKIAFSKTGAGYADYNNYRWQAGKQSGIVQALKMIKDYRDSARKSNELETYGIELPTPDTLIRRTVSRKSPLQ</sequence>